<dbReference type="InterPro" id="IPR000073">
    <property type="entry name" value="AB_hydrolase_1"/>
</dbReference>
<reference evidence="2" key="2">
    <citation type="submission" date="2018-05" db="EMBL/GenBank/DDBJ databases">
        <title>OgluRS3 (Oryza glumaepatula Reference Sequence Version 3).</title>
        <authorList>
            <person name="Zhang J."/>
            <person name="Kudrna D."/>
            <person name="Lee S."/>
            <person name="Talag J."/>
            <person name="Welchert J."/>
            <person name="Wing R.A."/>
        </authorList>
    </citation>
    <scope>NUCLEOTIDE SEQUENCE [LARGE SCALE GENOMIC DNA]</scope>
</reference>
<evidence type="ECO:0000259" key="1">
    <source>
        <dbReference type="Pfam" id="PF00561"/>
    </source>
</evidence>
<dbReference type="AlphaFoldDB" id="A0A0D9Z177"/>
<accession>A0A0D9Z177</accession>
<evidence type="ECO:0000313" key="2">
    <source>
        <dbReference type="EnsemblPlants" id="OGLUM03G01240.1"/>
    </source>
</evidence>
<dbReference type="FunFam" id="3.40.50.1820:FF:000270">
    <property type="entry name" value="Alpha/beta-Hydrolases superfamily protein"/>
    <property type="match status" value="1"/>
</dbReference>
<feature type="domain" description="AB hydrolase-1" evidence="1">
    <location>
        <begin position="232"/>
        <end position="487"/>
    </location>
</feature>
<dbReference type="Proteomes" id="UP000026961">
    <property type="component" value="Chromosome 3"/>
</dbReference>
<dbReference type="STRING" id="40148.A0A0D9Z177"/>
<dbReference type="InterPro" id="IPR029058">
    <property type="entry name" value="AB_hydrolase_fold"/>
</dbReference>
<dbReference type="SUPFAM" id="SSF53474">
    <property type="entry name" value="alpha/beta-Hydrolases"/>
    <property type="match status" value="1"/>
</dbReference>
<reference evidence="2" key="1">
    <citation type="submission" date="2015-04" db="UniProtKB">
        <authorList>
            <consortium name="EnsemblPlants"/>
        </authorList>
    </citation>
    <scope>IDENTIFICATION</scope>
</reference>
<dbReference type="PANTHER" id="PTHR45763:SF54">
    <property type="entry name" value="HYDROLASE, ALPHA_BETA FOLD FAMILY PROTEIN, EXPRESSED"/>
    <property type="match status" value="1"/>
</dbReference>
<sequence>MWVTSMPQVWDEEGVAKGSVVTPAPATALLGSLAGWMSRAVEPPAPRPCGTEGGPPVTATRLRLRDGRHLAYCESGVPKEEARFKVVFSHGFTGSREDSVRASQLSGTKETVGDRKAVLEEKVGAKLAPPTYPASKNETWPAPEPTGAMELLTTAPMLNCAAKRAGGSALGPLAGALGSWIARAVVPPPPPPRICGSPGGPPVTAPRVRLRDGRHLAYAESGVRKEDARYKVVFSHGFTGSRLDSVRPSPEVAEELGVYMVGFDRAGYGESDPNPNRSVKSAALDVEELADALGLGPKFYVIGISLGCHAVWGALKYIPERIAGAAMMAPVVNYWWPGFPTDLAAEVYNKQEVGDQWALRVSHHAPSILHWWMEQSWLPTSTVVAGTTPLPNKRDAEIRKNMKADGSFQKKMDLATQQGIHESYYRDMMVMFGKWEFDPMSLPKPPCPVHIWQGDEDGLVPVVLQRYLVSRLSWANYHELPGTGHFLSAVPGLGDTVLKTIFG</sequence>
<dbReference type="Pfam" id="PF00561">
    <property type="entry name" value="Abhydrolase_1"/>
    <property type="match status" value="1"/>
</dbReference>
<organism evidence="2">
    <name type="scientific">Oryza glumipatula</name>
    <dbReference type="NCBI Taxonomy" id="40148"/>
    <lineage>
        <taxon>Eukaryota</taxon>
        <taxon>Viridiplantae</taxon>
        <taxon>Streptophyta</taxon>
        <taxon>Embryophyta</taxon>
        <taxon>Tracheophyta</taxon>
        <taxon>Spermatophyta</taxon>
        <taxon>Magnoliopsida</taxon>
        <taxon>Liliopsida</taxon>
        <taxon>Poales</taxon>
        <taxon>Poaceae</taxon>
        <taxon>BOP clade</taxon>
        <taxon>Oryzoideae</taxon>
        <taxon>Oryzeae</taxon>
        <taxon>Oryzinae</taxon>
        <taxon>Oryza</taxon>
    </lineage>
</organism>
<dbReference type="eggNOG" id="ENOG502QS8H">
    <property type="taxonomic scope" value="Eukaryota"/>
</dbReference>
<dbReference type="HOGENOM" id="CLU_551398_0_0_1"/>
<evidence type="ECO:0000313" key="3">
    <source>
        <dbReference type="Proteomes" id="UP000026961"/>
    </source>
</evidence>
<name>A0A0D9Z177_9ORYZ</name>
<dbReference type="PANTHER" id="PTHR45763">
    <property type="entry name" value="HYDROLASE, ALPHA/BETA FOLD FAMILY PROTEIN, EXPRESSED-RELATED"/>
    <property type="match status" value="1"/>
</dbReference>
<proteinExistence type="predicted"/>
<dbReference type="Gramene" id="OGLUM03G01240.1">
    <property type="protein sequence ID" value="OGLUM03G01240.1"/>
    <property type="gene ID" value="OGLUM03G01240"/>
</dbReference>
<dbReference type="Gene3D" id="3.40.50.1820">
    <property type="entry name" value="alpha/beta hydrolase"/>
    <property type="match status" value="1"/>
</dbReference>
<keyword evidence="3" id="KW-1185">Reference proteome</keyword>
<protein>
    <recommendedName>
        <fullName evidence="1">AB hydrolase-1 domain-containing protein</fullName>
    </recommendedName>
</protein>
<dbReference type="EnsemblPlants" id="OGLUM03G01240.1">
    <property type="protein sequence ID" value="OGLUM03G01240.1"/>
    <property type="gene ID" value="OGLUM03G01240"/>
</dbReference>